<dbReference type="InterPro" id="IPR022383">
    <property type="entry name" value="Lactate/malate_DH_C"/>
</dbReference>
<dbReference type="InterPro" id="IPR001236">
    <property type="entry name" value="Lactate/malate_DH_N"/>
</dbReference>
<keyword evidence="3 7" id="KW-0560">Oxidoreductase</keyword>
<dbReference type="Proteomes" id="UP001315278">
    <property type="component" value="Unassembled WGS sequence"/>
</dbReference>
<keyword evidence="4" id="KW-0520">NAD</keyword>
<name>A0ABS5FXQ4_9BRAD</name>
<dbReference type="InterPro" id="IPR011275">
    <property type="entry name" value="Malate_DH_type3"/>
</dbReference>
<dbReference type="PRINTS" id="PR00086">
    <property type="entry name" value="LLDHDRGNASE"/>
</dbReference>
<evidence type="ECO:0000313" key="8">
    <source>
        <dbReference type="Proteomes" id="UP001315278"/>
    </source>
</evidence>
<keyword evidence="8" id="KW-1185">Reference proteome</keyword>
<accession>A0ABS5FXQ4</accession>
<feature type="domain" description="Lactate/malate dehydrogenase C-terminal" evidence="6">
    <location>
        <begin position="257"/>
        <end position="414"/>
    </location>
</feature>
<evidence type="ECO:0000256" key="2">
    <source>
        <dbReference type="ARBA" id="ARBA00022532"/>
    </source>
</evidence>
<evidence type="ECO:0000259" key="6">
    <source>
        <dbReference type="Pfam" id="PF02866"/>
    </source>
</evidence>
<comment type="function">
    <text evidence="1">Catalyzes the reversible oxidation of malate to oxaloacetate.</text>
</comment>
<dbReference type="SUPFAM" id="SSF51735">
    <property type="entry name" value="NAD(P)-binding Rossmann-fold domains"/>
    <property type="match status" value="1"/>
</dbReference>
<evidence type="ECO:0000259" key="5">
    <source>
        <dbReference type="Pfam" id="PF00056"/>
    </source>
</evidence>
<reference evidence="8" key="1">
    <citation type="journal article" date="2021" name="ISME J.">
        <title>Evolutionary origin and ecological implication of a unique nif island in free-living Bradyrhizobium lineages.</title>
        <authorList>
            <person name="Tao J."/>
        </authorList>
    </citation>
    <scope>NUCLEOTIDE SEQUENCE [LARGE SCALE GENOMIC DNA]</scope>
    <source>
        <strain evidence="8">SZCCT0434</strain>
    </source>
</reference>
<dbReference type="InterPro" id="IPR015955">
    <property type="entry name" value="Lactate_DH/Glyco_Ohase_4_C"/>
</dbReference>
<dbReference type="GO" id="GO:0030060">
    <property type="term" value="F:L-malate dehydrogenase (NAD+) activity"/>
    <property type="evidence" value="ECO:0007669"/>
    <property type="project" value="UniProtKB-EC"/>
</dbReference>
<protein>
    <submittedName>
        <fullName evidence="7">Malate dehydrogenase</fullName>
        <ecNumber evidence="7">1.1.1.37</ecNumber>
    </submittedName>
</protein>
<dbReference type="SUPFAM" id="SSF56327">
    <property type="entry name" value="LDH C-terminal domain-like"/>
    <property type="match status" value="1"/>
</dbReference>
<dbReference type="CDD" id="cd01339">
    <property type="entry name" value="LDH-like_MDH"/>
    <property type="match status" value="1"/>
</dbReference>
<dbReference type="Pfam" id="PF00056">
    <property type="entry name" value="Ldh_1_N"/>
    <property type="match status" value="1"/>
</dbReference>
<dbReference type="NCBIfam" id="NF004863">
    <property type="entry name" value="PRK06223.1"/>
    <property type="match status" value="1"/>
</dbReference>
<evidence type="ECO:0000313" key="7">
    <source>
        <dbReference type="EMBL" id="MBR0801572.1"/>
    </source>
</evidence>
<dbReference type="InterPro" id="IPR036291">
    <property type="entry name" value="NAD(P)-bd_dom_sf"/>
</dbReference>
<dbReference type="Pfam" id="PF02866">
    <property type="entry name" value="Ldh_1_C"/>
    <property type="match status" value="1"/>
</dbReference>
<dbReference type="RefSeq" id="WP_212495544.1">
    <property type="nucleotide sequence ID" value="NZ_JAFCJH010000089.1"/>
</dbReference>
<dbReference type="PANTHER" id="PTHR43128:SF16">
    <property type="entry name" value="L-LACTATE DEHYDROGENASE"/>
    <property type="match status" value="1"/>
</dbReference>
<sequence>MSVISVADIENANGALVISARDILTPLAADRAKELNVRIERSSSVKVSPTSAIPLVPTTLAARPTPAAPPSAKPGSIQPGALSGSLYRRGAPVPPQMRVQGQPVTATRDDRPRAAVIGAGHVGAMTALRLAETSLFSCVTLVDIVPGLAAGLALDMWHSAGLRGFTTRIEGSTDLAALEGASYVVMTAGRPRQPGMSRTDLTGVNAEIVGGVADGIRRYAPRAVVVVVTNPLEEMTHLMAKRTGFPASRVIGMAGVLDSARFCSLIALEGVAKPQDVDAIALGSHGAEMVIPLSLATANGRPLEELIAKDRLAAIVERARDSGAEVVKLLQKGSAYFSPAESAASMLAAMVKGSSPVIAACVQSGGAYGVVNTRVGLPVRLDANGVKEIVTLSLRSVEQAALVEAAKSIAKRISELG</sequence>
<evidence type="ECO:0000256" key="4">
    <source>
        <dbReference type="ARBA" id="ARBA00023027"/>
    </source>
</evidence>
<gene>
    <name evidence="7" type="ORF">JQ615_40190</name>
</gene>
<dbReference type="EMBL" id="JAFCJH010000089">
    <property type="protein sequence ID" value="MBR0801572.1"/>
    <property type="molecule type" value="Genomic_DNA"/>
</dbReference>
<evidence type="ECO:0000256" key="3">
    <source>
        <dbReference type="ARBA" id="ARBA00023002"/>
    </source>
</evidence>
<keyword evidence="2" id="KW-0816">Tricarboxylic acid cycle</keyword>
<dbReference type="Gene3D" id="3.90.110.10">
    <property type="entry name" value="Lactate dehydrogenase/glycoside hydrolase, family 4, C-terminal"/>
    <property type="match status" value="1"/>
</dbReference>
<organism evidence="7 8">
    <name type="scientific">Bradyrhizobium jicamae</name>
    <dbReference type="NCBI Taxonomy" id="280332"/>
    <lineage>
        <taxon>Bacteria</taxon>
        <taxon>Pseudomonadati</taxon>
        <taxon>Pseudomonadota</taxon>
        <taxon>Alphaproteobacteria</taxon>
        <taxon>Hyphomicrobiales</taxon>
        <taxon>Nitrobacteraceae</taxon>
        <taxon>Bradyrhizobium</taxon>
    </lineage>
</organism>
<dbReference type="InterPro" id="IPR001557">
    <property type="entry name" value="L-lactate/malate_DH"/>
</dbReference>
<evidence type="ECO:0000256" key="1">
    <source>
        <dbReference type="ARBA" id="ARBA00003966"/>
    </source>
</evidence>
<comment type="caution">
    <text evidence="7">The sequence shown here is derived from an EMBL/GenBank/DDBJ whole genome shotgun (WGS) entry which is preliminary data.</text>
</comment>
<proteinExistence type="predicted"/>
<dbReference type="PANTHER" id="PTHR43128">
    <property type="entry name" value="L-2-HYDROXYCARBOXYLATE DEHYDROGENASE (NAD(P)(+))"/>
    <property type="match status" value="1"/>
</dbReference>
<dbReference type="Gene3D" id="3.40.50.720">
    <property type="entry name" value="NAD(P)-binding Rossmann-like Domain"/>
    <property type="match status" value="1"/>
</dbReference>
<feature type="domain" description="Lactate/malate dehydrogenase N-terminal" evidence="5">
    <location>
        <begin position="114"/>
        <end position="252"/>
    </location>
</feature>
<dbReference type="EC" id="1.1.1.37" evidence="7"/>